<dbReference type="InterPro" id="IPR005821">
    <property type="entry name" value="Ion_trans_dom"/>
</dbReference>
<protein>
    <recommendedName>
        <fullName evidence="14">Potassium channel</fullName>
    </recommendedName>
</protein>
<evidence type="ECO:0000259" key="16">
    <source>
        <dbReference type="PROSITE" id="PS51490"/>
    </source>
</evidence>
<dbReference type="Pfam" id="PF11834">
    <property type="entry name" value="KHA"/>
    <property type="match status" value="1"/>
</dbReference>
<evidence type="ECO:0000256" key="5">
    <source>
        <dbReference type="ARBA" id="ARBA00022692"/>
    </source>
</evidence>
<keyword evidence="5 14" id="KW-0812">Transmembrane</keyword>
<organism evidence="17">
    <name type="scientific">Davidia involucrata</name>
    <name type="common">Dove tree</name>
    <dbReference type="NCBI Taxonomy" id="16924"/>
    <lineage>
        <taxon>Eukaryota</taxon>
        <taxon>Viridiplantae</taxon>
        <taxon>Streptophyta</taxon>
        <taxon>Embryophyta</taxon>
        <taxon>Tracheophyta</taxon>
        <taxon>Spermatophyta</taxon>
        <taxon>Magnoliopsida</taxon>
        <taxon>eudicotyledons</taxon>
        <taxon>Gunneridae</taxon>
        <taxon>Pentapetalae</taxon>
        <taxon>asterids</taxon>
        <taxon>Cornales</taxon>
        <taxon>Nyssaceae</taxon>
        <taxon>Davidia</taxon>
    </lineage>
</organism>
<keyword evidence="7 14" id="KW-0851">Voltage-gated channel</keyword>
<keyword evidence="11 14" id="KW-0472">Membrane</keyword>
<feature type="transmembrane region" description="Helical" evidence="14">
    <location>
        <begin position="202"/>
        <end position="221"/>
    </location>
</feature>
<feature type="transmembrane region" description="Helical" evidence="14">
    <location>
        <begin position="65"/>
        <end position="85"/>
    </location>
</feature>
<dbReference type="InterPro" id="IPR036770">
    <property type="entry name" value="Ankyrin_rpt-contain_sf"/>
</dbReference>
<comment type="similarity">
    <text evidence="2 14">Belongs to the potassium channel family. Plant (TC 1.A.1.4) subfamily.</text>
</comment>
<keyword evidence="10 14" id="KW-0406">Ion transport</keyword>
<feature type="domain" description="KHA" evidence="16">
    <location>
        <begin position="708"/>
        <end position="777"/>
    </location>
</feature>
<keyword evidence="4 14" id="KW-0633">Potassium transport</keyword>
<comment type="function">
    <text evidence="14">Potassium channel.</text>
</comment>
<evidence type="ECO:0000259" key="15">
    <source>
        <dbReference type="PROSITE" id="PS50042"/>
    </source>
</evidence>
<feature type="repeat" description="ANK" evidence="13">
    <location>
        <begin position="583"/>
        <end position="615"/>
    </location>
</feature>
<comment type="subunit">
    <text evidence="14">The potassium channel is composed of a homo- or heterotetrameric complex of pore-forming subunits.</text>
</comment>
<proteinExistence type="inferred from homology"/>
<comment type="subcellular location">
    <subcellularLocation>
        <location evidence="1 14">Membrane</location>
        <topology evidence="1 14">Multi-pass membrane protein</topology>
    </subcellularLocation>
</comment>
<dbReference type="Gene3D" id="1.25.40.20">
    <property type="entry name" value="Ankyrin repeat-containing domain"/>
    <property type="match status" value="1"/>
</dbReference>
<keyword evidence="6 14" id="KW-0631">Potassium channel</keyword>
<dbReference type="PROSITE" id="PS51490">
    <property type="entry name" value="KHA"/>
    <property type="match status" value="1"/>
</dbReference>
<dbReference type="CDD" id="cd00038">
    <property type="entry name" value="CAP_ED"/>
    <property type="match status" value="1"/>
</dbReference>
<dbReference type="SUPFAM" id="SSF81324">
    <property type="entry name" value="Voltage-gated potassium channels"/>
    <property type="match status" value="1"/>
</dbReference>
<dbReference type="Pfam" id="PF00027">
    <property type="entry name" value="cNMP_binding"/>
    <property type="match status" value="1"/>
</dbReference>
<dbReference type="SMART" id="SM00248">
    <property type="entry name" value="ANK"/>
    <property type="match status" value="2"/>
</dbReference>
<dbReference type="FunFam" id="1.10.287.70:FF:000123">
    <property type="entry name" value="Potassium channel KAT3"/>
    <property type="match status" value="1"/>
</dbReference>
<keyword evidence="8 14" id="KW-0630">Potassium</keyword>
<dbReference type="GO" id="GO:0034702">
    <property type="term" value="C:monoatomic ion channel complex"/>
    <property type="evidence" value="ECO:0007669"/>
    <property type="project" value="UniProtKB-KW"/>
</dbReference>
<dbReference type="GO" id="GO:0005249">
    <property type="term" value="F:voltage-gated potassium channel activity"/>
    <property type="evidence" value="ECO:0007669"/>
    <property type="project" value="UniProtKB-UniRule"/>
</dbReference>
<evidence type="ECO:0000256" key="1">
    <source>
        <dbReference type="ARBA" id="ARBA00004141"/>
    </source>
</evidence>
<evidence type="ECO:0000313" key="17">
    <source>
        <dbReference type="EMBL" id="MPA52563.1"/>
    </source>
</evidence>
<dbReference type="FunFam" id="2.60.120.10:FF:000074">
    <property type="entry name" value="Potassium channel KAT2"/>
    <property type="match status" value="1"/>
</dbReference>
<dbReference type="SUPFAM" id="SSF51206">
    <property type="entry name" value="cAMP-binding domain-like"/>
    <property type="match status" value="1"/>
</dbReference>
<dbReference type="PROSITE" id="PS50088">
    <property type="entry name" value="ANK_REPEAT"/>
    <property type="match status" value="1"/>
</dbReference>
<comment type="domain">
    <text evidence="14">The KHA domain (rich in hydrophobic and acidic residues) present in the C-terminal part is likely to be important for tetramerization.</text>
</comment>
<feature type="transmembrane region" description="Helical" evidence="14">
    <location>
        <begin position="97"/>
        <end position="116"/>
    </location>
</feature>
<keyword evidence="17" id="KW-0326">Glycosidase</keyword>
<evidence type="ECO:0000256" key="7">
    <source>
        <dbReference type="ARBA" id="ARBA00022882"/>
    </source>
</evidence>
<feature type="transmembrane region" description="Helical" evidence="14">
    <location>
        <begin position="279"/>
        <end position="301"/>
    </location>
</feature>
<dbReference type="SUPFAM" id="SSF48403">
    <property type="entry name" value="Ankyrin repeat"/>
    <property type="match status" value="1"/>
</dbReference>
<feature type="domain" description="Cyclic nucleotide-binding" evidence="15">
    <location>
        <begin position="378"/>
        <end position="497"/>
    </location>
</feature>
<evidence type="ECO:0000256" key="14">
    <source>
        <dbReference type="RuleBase" id="RU369015"/>
    </source>
</evidence>
<dbReference type="EMBL" id="GHES01022004">
    <property type="protein sequence ID" value="MPA52563.1"/>
    <property type="molecule type" value="Transcribed_RNA"/>
</dbReference>
<dbReference type="Gene3D" id="1.10.287.630">
    <property type="entry name" value="Helix hairpin bin"/>
    <property type="match status" value="1"/>
</dbReference>
<keyword evidence="12 14" id="KW-0407">Ion channel</keyword>
<evidence type="ECO:0000256" key="11">
    <source>
        <dbReference type="ARBA" id="ARBA00023136"/>
    </source>
</evidence>
<evidence type="ECO:0000256" key="9">
    <source>
        <dbReference type="ARBA" id="ARBA00022989"/>
    </source>
</evidence>
<evidence type="ECO:0000256" key="12">
    <source>
        <dbReference type="ARBA" id="ARBA00023303"/>
    </source>
</evidence>
<dbReference type="PROSITE" id="PS50042">
    <property type="entry name" value="CNMP_BINDING_3"/>
    <property type="match status" value="1"/>
</dbReference>
<dbReference type="Pfam" id="PF00520">
    <property type="entry name" value="Ion_trans"/>
    <property type="match status" value="1"/>
</dbReference>
<keyword evidence="13" id="KW-0040">ANK repeat</keyword>
<dbReference type="InterPro" id="IPR014710">
    <property type="entry name" value="RmlC-like_jellyroll"/>
</dbReference>
<dbReference type="InterPro" id="IPR045319">
    <property type="entry name" value="KAT/AKT"/>
</dbReference>
<keyword evidence="9 14" id="KW-1133">Transmembrane helix</keyword>
<dbReference type="Pfam" id="PF12796">
    <property type="entry name" value="Ank_2"/>
    <property type="match status" value="1"/>
</dbReference>
<dbReference type="AlphaFoldDB" id="A0A5B7ABZ9"/>
<evidence type="ECO:0000256" key="2">
    <source>
        <dbReference type="ARBA" id="ARBA00007929"/>
    </source>
</evidence>
<comment type="caution">
    <text evidence="14">Lacks conserved residue(s) required for the propagation of feature annotation.</text>
</comment>
<evidence type="ECO:0000256" key="6">
    <source>
        <dbReference type="ARBA" id="ARBA00022826"/>
    </source>
</evidence>
<feature type="transmembrane region" description="Helical" evidence="14">
    <location>
        <begin position="136"/>
        <end position="156"/>
    </location>
</feature>
<dbReference type="Gene3D" id="2.60.120.10">
    <property type="entry name" value="Jelly Rolls"/>
    <property type="match status" value="1"/>
</dbReference>
<dbReference type="PANTHER" id="PTHR45743">
    <property type="entry name" value="POTASSIUM CHANNEL AKT1"/>
    <property type="match status" value="1"/>
</dbReference>
<dbReference type="InterPro" id="IPR003938">
    <property type="entry name" value="K_chnl_volt-dep_EAG/ELK/ERG"/>
</dbReference>
<evidence type="ECO:0000256" key="8">
    <source>
        <dbReference type="ARBA" id="ARBA00022958"/>
    </source>
</evidence>
<evidence type="ECO:0000256" key="4">
    <source>
        <dbReference type="ARBA" id="ARBA00022538"/>
    </source>
</evidence>
<evidence type="ECO:0000256" key="3">
    <source>
        <dbReference type="ARBA" id="ARBA00022448"/>
    </source>
</evidence>
<dbReference type="PRINTS" id="PR01463">
    <property type="entry name" value="EAGCHANLFMLY"/>
</dbReference>
<accession>A0A5B7ABZ9</accession>
<dbReference type="SMART" id="SM00100">
    <property type="entry name" value="cNMP"/>
    <property type="match status" value="1"/>
</dbReference>
<comment type="domain">
    <text evidence="14">The segment S4 is probably the voltage-sensor and is characterized by a series of positively charged amino acids. The pore-forming region H5 is enclosed by the transmembrane segments S5 and S6 in the Shaker-type (1P/6TM) and contains the GYGD signature motif which seems to be involved in potassium selectivity.</text>
</comment>
<dbReference type="InterPro" id="IPR002110">
    <property type="entry name" value="Ankyrin_rpt"/>
</dbReference>
<gene>
    <name evidence="17" type="ORF">Din_022004</name>
</gene>
<dbReference type="InterPro" id="IPR018490">
    <property type="entry name" value="cNMP-bd_dom_sf"/>
</dbReference>
<evidence type="ECO:0000256" key="10">
    <source>
        <dbReference type="ARBA" id="ARBA00023065"/>
    </source>
</evidence>
<dbReference type="PROSITE" id="PS50297">
    <property type="entry name" value="ANK_REP_REGION"/>
    <property type="match status" value="1"/>
</dbReference>
<keyword evidence="3 14" id="KW-0813">Transport</keyword>
<name>A0A5B7ABZ9_DAVIN</name>
<dbReference type="GO" id="GO:0016798">
    <property type="term" value="F:hydrolase activity, acting on glycosyl bonds"/>
    <property type="evidence" value="ECO:0007669"/>
    <property type="project" value="UniProtKB-KW"/>
</dbReference>
<reference evidence="17" key="1">
    <citation type="submission" date="2019-08" db="EMBL/GenBank/DDBJ databases">
        <title>Reference gene set and small RNA set construction with multiple tissues from Davidia involucrata Baill.</title>
        <authorList>
            <person name="Yang H."/>
            <person name="Zhou C."/>
            <person name="Li G."/>
            <person name="Wang J."/>
            <person name="Gao P."/>
            <person name="Wang M."/>
            <person name="Wang R."/>
            <person name="Zhao Y."/>
        </authorList>
    </citation>
    <scope>NUCLEOTIDE SEQUENCE</scope>
    <source>
        <tissue evidence="17">Mixed with DoveR01_LX</tissue>
    </source>
</reference>
<evidence type="ECO:0000256" key="13">
    <source>
        <dbReference type="PROSITE-ProRule" id="PRU00023"/>
    </source>
</evidence>
<keyword evidence="17" id="KW-0378">Hydrolase</keyword>
<dbReference type="InterPro" id="IPR000595">
    <property type="entry name" value="cNMP-bd_dom"/>
</dbReference>
<dbReference type="InterPro" id="IPR021789">
    <property type="entry name" value="KHA_dom"/>
</dbReference>
<sequence>MSFSCANNFLQRFCVEEVHMNTGSHSNFFSSDLIIPSLGARINQAAKLRRYIIPPFNPRYRAWEILLVLLVIYSAWICPFEFAFLTYKQDALFIIDNIVNGFFAIDIILTFFVAYLDSQSYLLIDDPKKIAIRYTTTWFIFDICSTVPFQSLSLLFTDHSSGLGFKLLNMLRLWRLRRVSSLFARLEKDIRFNYFWTRCTKLISVTLFAVHCAGCFNYLIADRYPDPNRTWIGKDNQNFKEESLWDRYVTAIYWSITTLTTTGYGDLHAENTREMLFDIFYMLFNLGLTSYLIGNMTNLVVHWTSRTRDFRDTVRAASEFATRNQLPSHIQDQILSHICLKFKTEGLKQQDTLNGLPKAIRWSIAHYLFFPIVENVRLFQGVSHDFLFQLVSELEAEYFPPKEDVILQNETPTDLYILVSGAVDLITHIDGHDQVLGKAVEGDMFGEIGVLCRRPQPFTVRTTEISQILRLNRTTLMNTIQANTEDGSIVMNNLFQKLKGPESFSFADQHTDPGLILGECFDGGPKGESCSHAAYQDHPHGDPLIQEERDIDFLNSEATEKDETGKAHSLARSGKDVNMIAEDGQTALHVAVREGHLEMVRILLEGGANVNKPDARGWTPKALAEQKGNKRIYDFLLSYENRRKLNEHKIDFIGPVTADHTRNGQFKHTRNTGPNCSNSHFRMDSTNFSSSSYSCPADREVLKLTTRRVTIHMKFHKNNTSQKQLRKLIILPDSLEELLRIAGQKFGGYNLTKVVDTENAEIDDLSVIRDGDHLFLL</sequence>
<dbReference type="PANTHER" id="PTHR45743:SF6">
    <property type="entry name" value="POTASSIUM CHANNEL KAT2"/>
    <property type="match status" value="1"/>
</dbReference>
<dbReference type="Gene3D" id="1.10.287.70">
    <property type="match status" value="1"/>
</dbReference>